<evidence type="ECO:0000313" key="1">
    <source>
        <dbReference type="Proteomes" id="UP000038045"/>
    </source>
</evidence>
<name>A0A0N5A4N7_PARTI</name>
<organism evidence="1 2">
    <name type="scientific">Parastrongyloides trichosuri</name>
    <name type="common">Possum-specific nematode worm</name>
    <dbReference type="NCBI Taxonomy" id="131310"/>
    <lineage>
        <taxon>Eukaryota</taxon>
        <taxon>Metazoa</taxon>
        <taxon>Ecdysozoa</taxon>
        <taxon>Nematoda</taxon>
        <taxon>Chromadorea</taxon>
        <taxon>Rhabditida</taxon>
        <taxon>Tylenchina</taxon>
        <taxon>Panagrolaimomorpha</taxon>
        <taxon>Strongyloidoidea</taxon>
        <taxon>Strongyloididae</taxon>
        <taxon>Parastrongyloides</taxon>
    </lineage>
</organism>
<dbReference type="AlphaFoldDB" id="A0A0N5A4N7"/>
<sequence>MSAEPPSTHIDEEGNVLAVKNDGNLGIYQHSSKDIKSGNLDNDSDKQVGVTLFENSFSKGDKIDIGSFRAKEWIDSFEGNQKALVGIQPIGIARKGWYAINARNGQAFDPKSYLSGGVGGGSQISEGVYISNRDLGNFAAGAFARINGYDKVEYMMQTGAFQLSGNNLSKFTKNYNFYMNQARNHTATDGAFQRTYGEDNRSNYFIRLGYDNIRTLESFNTNFKKIFKP</sequence>
<reference evidence="2" key="1">
    <citation type="submission" date="2017-02" db="UniProtKB">
        <authorList>
            <consortium name="WormBaseParasite"/>
        </authorList>
    </citation>
    <scope>IDENTIFICATION</scope>
</reference>
<dbReference type="Proteomes" id="UP000038045">
    <property type="component" value="Unplaced"/>
</dbReference>
<dbReference type="WBParaSite" id="PTRK_0001666400.1">
    <property type="protein sequence ID" value="PTRK_0001666400.1"/>
    <property type="gene ID" value="PTRK_0001666400"/>
</dbReference>
<proteinExistence type="predicted"/>
<protein>
    <submittedName>
        <fullName evidence="2">Autotransporter outer membrane beta-barrel domain-containing protein</fullName>
    </submittedName>
</protein>
<evidence type="ECO:0000313" key="2">
    <source>
        <dbReference type="WBParaSite" id="PTRK_0001666400.1"/>
    </source>
</evidence>
<accession>A0A0N5A4N7</accession>
<keyword evidence="1" id="KW-1185">Reference proteome</keyword>